<sequence>MGEKDVHNQKFPSGVIRKISKNKTVKGAIHPVTAATSVCFTLCSLSIQDLSTLILALPSSSFWQPLPMPLELFASYHTTTPRYAAVFLMASTSFILGPLCHAQSGADVNSDTSRNIPIAICMFFGNIGSLVSKWYFLLMTRPIAQSAVA</sequence>
<keyword evidence="3" id="KW-1185">Reference proteome</keyword>
<proteinExistence type="predicted"/>
<feature type="transmembrane region" description="Helical" evidence="1">
    <location>
        <begin position="83"/>
        <end position="104"/>
    </location>
</feature>
<keyword evidence="1" id="KW-1133">Transmembrane helix</keyword>
<organism evidence="2 3">
    <name type="scientific">Colletotrichum zoysiae</name>
    <dbReference type="NCBI Taxonomy" id="1216348"/>
    <lineage>
        <taxon>Eukaryota</taxon>
        <taxon>Fungi</taxon>
        <taxon>Dikarya</taxon>
        <taxon>Ascomycota</taxon>
        <taxon>Pezizomycotina</taxon>
        <taxon>Sordariomycetes</taxon>
        <taxon>Hypocreomycetidae</taxon>
        <taxon>Glomerellales</taxon>
        <taxon>Glomerellaceae</taxon>
        <taxon>Colletotrichum</taxon>
        <taxon>Colletotrichum graminicola species complex</taxon>
    </lineage>
</organism>
<dbReference type="EMBL" id="MU842908">
    <property type="protein sequence ID" value="KAK2026745.1"/>
    <property type="molecule type" value="Genomic_DNA"/>
</dbReference>
<feature type="transmembrane region" description="Helical" evidence="1">
    <location>
        <begin position="116"/>
        <end position="136"/>
    </location>
</feature>
<gene>
    <name evidence="2" type="ORF">LX32DRAFT_684360</name>
</gene>
<evidence type="ECO:0000313" key="2">
    <source>
        <dbReference type="EMBL" id="KAK2026745.1"/>
    </source>
</evidence>
<name>A0AAD9M2D6_9PEZI</name>
<reference evidence="2" key="1">
    <citation type="submission" date="2021-06" db="EMBL/GenBank/DDBJ databases">
        <title>Comparative genomics, transcriptomics and evolutionary studies reveal genomic signatures of adaptation to plant cell wall in hemibiotrophic fungi.</title>
        <authorList>
            <consortium name="DOE Joint Genome Institute"/>
            <person name="Baroncelli R."/>
            <person name="Diaz J.F."/>
            <person name="Benocci T."/>
            <person name="Peng M."/>
            <person name="Battaglia E."/>
            <person name="Haridas S."/>
            <person name="Andreopoulos W."/>
            <person name="Labutti K."/>
            <person name="Pangilinan J."/>
            <person name="Floch G.L."/>
            <person name="Makela M.R."/>
            <person name="Henrissat B."/>
            <person name="Grigoriev I.V."/>
            <person name="Crouch J.A."/>
            <person name="De Vries R.P."/>
            <person name="Sukno S.A."/>
            <person name="Thon M.R."/>
        </authorList>
    </citation>
    <scope>NUCLEOTIDE SEQUENCE</scope>
    <source>
        <strain evidence="2">MAFF235873</strain>
    </source>
</reference>
<keyword evidence="1" id="KW-0812">Transmembrane</keyword>
<accession>A0AAD9M2D6</accession>
<comment type="caution">
    <text evidence="2">The sequence shown here is derived from an EMBL/GenBank/DDBJ whole genome shotgun (WGS) entry which is preliminary data.</text>
</comment>
<evidence type="ECO:0000256" key="1">
    <source>
        <dbReference type="SAM" id="Phobius"/>
    </source>
</evidence>
<dbReference type="Proteomes" id="UP001232148">
    <property type="component" value="Unassembled WGS sequence"/>
</dbReference>
<evidence type="ECO:0000313" key="3">
    <source>
        <dbReference type="Proteomes" id="UP001232148"/>
    </source>
</evidence>
<protein>
    <submittedName>
        <fullName evidence="2">Uncharacterized protein</fullName>
    </submittedName>
</protein>
<dbReference type="AlphaFoldDB" id="A0AAD9M2D6"/>
<keyword evidence="1" id="KW-0472">Membrane</keyword>